<dbReference type="Proteomes" id="UP000078561">
    <property type="component" value="Unassembled WGS sequence"/>
</dbReference>
<feature type="compositionally biased region" description="Low complexity" evidence="1">
    <location>
        <begin position="17"/>
        <end position="26"/>
    </location>
</feature>
<evidence type="ECO:0000313" key="2">
    <source>
        <dbReference type="EMBL" id="SAL99122.1"/>
    </source>
</evidence>
<gene>
    <name evidence="2" type="primary">ABSGL_04703.1 scaffold 5764</name>
</gene>
<protein>
    <submittedName>
        <fullName evidence="2">Uncharacterized protein</fullName>
    </submittedName>
</protein>
<evidence type="ECO:0000256" key="1">
    <source>
        <dbReference type="SAM" id="MobiDB-lite"/>
    </source>
</evidence>
<feature type="compositionally biased region" description="Basic residues" evidence="1">
    <location>
        <begin position="33"/>
        <end position="42"/>
    </location>
</feature>
<keyword evidence="3" id="KW-1185">Reference proteome</keyword>
<sequence length="97" mass="11398">MMFQFLTEITHKRVPKQQQSHQQSSSDNERVGKSSRHDHHRQYRPDDQVVRSMARSASFHSIQSTTSASWLDEKHEFSFKNDYVSFPSLDIEPTDCL</sequence>
<feature type="region of interest" description="Disordered" evidence="1">
    <location>
        <begin position="1"/>
        <end position="55"/>
    </location>
</feature>
<proteinExistence type="predicted"/>
<reference evidence="2" key="1">
    <citation type="submission" date="2016-04" db="EMBL/GenBank/DDBJ databases">
        <authorList>
            <person name="Evans L.H."/>
            <person name="Alamgir A."/>
            <person name="Owens N."/>
            <person name="Weber N.D."/>
            <person name="Virtaneva K."/>
            <person name="Barbian K."/>
            <person name="Babar A."/>
            <person name="Rosenke K."/>
        </authorList>
    </citation>
    <scope>NUCLEOTIDE SEQUENCE [LARGE SCALE GENOMIC DNA]</scope>
    <source>
        <strain evidence="2">CBS 101.48</strain>
    </source>
</reference>
<dbReference type="EMBL" id="LT552482">
    <property type="protein sequence ID" value="SAL99122.1"/>
    <property type="molecule type" value="Genomic_DNA"/>
</dbReference>
<name>A0A163JG40_ABSGL</name>
<dbReference type="InParanoid" id="A0A163JG40"/>
<evidence type="ECO:0000313" key="3">
    <source>
        <dbReference type="Proteomes" id="UP000078561"/>
    </source>
</evidence>
<organism evidence="2">
    <name type="scientific">Absidia glauca</name>
    <name type="common">Pin mould</name>
    <dbReference type="NCBI Taxonomy" id="4829"/>
    <lineage>
        <taxon>Eukaryota</taxon>
        <taxon>Fungi</taxon>
        <taxon>Fungi incertae sedis</taxon>
        <taxon>Mucoromycota</taxon>
        <taxon>Mucoromycotina</taxon>
        <taxon>Mucoromycetes</taxon>
        <taxon>Mucorales</taxon>
        <taxon>Cunninghamellaceae</taxon>
        <taxon>Absidia</taxon>
    </lineage>
</organism>
<dbReference type="AlphaFoldDB" id="A0A163JG40"/>
<accession>A0A163JG40</accession>